<dbReference type="InterPro" id="IPR011012">
    <property type="entry name" value="Longin-like_dom_sf"/>
</dbReference>
<dbReference type="OrthoDB" id="10259133at2759"/>
<dbReference type="InterPro" id="IPR001392">
    <property type="entry name" value="Clathrin_mu"/>
</dbReference>
<dbReference type="PRINTS" id="PR00314">
    <property type="entry name" value="CLATHRINADPT"/>
</dbReference>
<dbReference type="PIRSF" id="PIRSF005992">
    <property type="entry name" value="Clathrin_mu"/>
    <property type="match status" value="1"/>
</dbReference>
<dbReference type="InterPro" id="IPR036168">
    <property type="entry name" value="AP2_Mu_C_sf"/>
</dbReference>
<dbReference type="SUPFAM" id="SSF64356">
    <property type="entry name" value="SNARE-like"/>
    <property type="match status" value="1"/>
</dbReference>
<evidence type="ECO:0000256" key="4">
    <source>
        <dbReference type="ARBA" id="ARBA00023136"/>
    </source>
</evidence>
<evidence type="ECO:0000256" key="5">
    <source>
        <dbReference type="PIRNR" id="PIRNR005992"/>
    </source>
</evidence>
<keyword evidence="8" id="KW-1185">Reference proteome</keyword>
<dbReference type="InterPro" id="IPR028565">
    <property type="entry name" value="MHD"/>
</dbReference>
<comment type="subcellular location">
    <subcellularLocation>
        <location evidence="1">Endomembrane system</location>
    </subcellularLocation>
</comment>
<dbReference type="Gene3D" id="2.60.40.1170">
    <property type="entry name" value="Mu homology domain, subdomain B"/>
    <property type="match status" value="2"/>
</dbReference>
<dbReference type="PROSITE" id="PS51072">
    <property type="entry name" value="MHD"/>
    <property type="match status" value="1"/>
</dbReference>
<dbReference type="STRING" id="1537102.L1LEU3"/>
<protein>
    <submittedName>
        <fullName evidence="7">Adaptin medium chain, putative</fullName>
    </submittedName>
</protein>
<feature type="domain" description="MHD" evidence="6">
    <location>
        <begin position="222"/>
        <end position="495"/>
    </location>
</feature>
<dbReference type="GO" id="GO:0030131">
    <property type="term" value="C:clathrin adaptor complex"/>
    <property type="evidence" value="ECO:0007669"/>
    <property type="project" value="UniProtKB-UniRule"/>
</dbReference>
<keyword evidence="2 5" id="KW-0813">Transport</keyword>
<evidence type="ECO:0000256" key="1">
    <source>
        <dbReference type="ARBA" id="ARBA00004308"/>
    </source>
</evidence>
<dbReference type="Gene3D" id="3.30.450.60">
    <property type="match status" value="1"/>
</dbReference>
<gene>
    <name evidence="7" type="ORF">BEWA_037340</name>
</gene>
<evidence type="ECO:0000256" key="3">
    <source>
        <dbReference type="ARBA" id="ARBA00022927"/>
    </source>
</evidence>
<dbReference type="FunFam" id="3.30.450.60:FF:000002">
    <property type="entry name" value="AP-2 complex subunit mu, putative"/>
    <property type="match status" value="1"/>
</dbReference>
<dbReference type="eggNOG" id="KOG0938">
    <property type="taxonomic scope" value="Eukaryota"/>
</dbReference>
<comment type="similarity">
    <text evidence="5">Belongs to the adaptor complexes medium subunit family.</text>
</comment>
<name>L1LEU3_THEEQ</name>
<proteinExistence type="inferred from homology"/>
<dbReference type="Pfam" id="PF00928">
    <property type="entry name" value="Adap_comp_sub"/>
    <property type="match status" value="1"/>
</dbReference>
<accession>L1LEU3</accession>
<sequence>MISALFLTSQTGKILLFRVYRGEATKEDALVFCRNTISDKTSGHLPIYRYGKNNFFRIKLDELNLVSLTKRNGNSFLIFQTLFELRKLIFTLMGGVCTEEFITNNASLIYELFDEVIDAGYPQNLELSVLTECMSTSATGTLSTQSDWLKKVAGVKIGALAKFGVEHDSRFGDKPTAFVGKFVGDEADDSYLEDQSRVDYPISLMATSVVPPWRPRDIMYSKNTASLTVVECVNVLYSSIGELLSYDITGSIVVDAHISGIPVCHLRLNDDFNKGSANILNAFQTQSSSSEFALPVAAKQIVRLEDYKFHQCVNLGAINVSKILSFIPPDDAFVLMTYRATTNITLPFILRPKVKRITSTTIQYSLSLVPTYAKGVCATKVSVRIPIPKTAKEVQITGISPNSNLDINIPLHHVDWVIKKIQGETNFNILFTSIQSSSTVGTHVSHLDPIQLSFELGSFMSSGLYIASLDVSNQARGKVSKSASYTTKGGSWLHRLGCAP</sequence>
<dbReference type="PANTHER" id="PTHR10529">
    <property type="entry name" value="AP COMPLEX SUBUNIT MU"/>
    <property type="match status" value="1"/>
</dbReference>
<dbReference type="VEuPathDB" id="PiroplasmaDB:BEWA_037340"/>
<keyword evidence="4" id="KW-0472">Membrane</keyword>
<reference evidence="7 8" key="1">
    <citation type="journal article" date="2012" name="BMC Genomics">
        <title>Comparative genomic analysis and phylogenetic position of Theileria equi.</title>
        <authorList>
            <person name="Kappmeyer L.S."/>
            <person name="Thiagarajan M."/>
            <person name="Herndon D.R."/>
            <person name="Ramsay J.D."/>
            <person name="Caler E."/>
            <person name="Djikeng A."/>
            <person name="Gillespie J.J."/>
            <person name="Lau A.O."/>
            <person name="Roalson E.H."/>
            <person name="Silva J.C."/>
            <person name="Silva M.G."/>
            <person name="Suarez C.E."/>
            <person name="Ueti M.W."/>
            <person name="Nene V.M."/>
            <person name="Mealey R.H."/>
            <person name="Knowles D.P."/>
            <person name="Brayton K.A."/>
        </authorList>
    </citation>
    <scope>NUCLEOTIDE SEQUENCE [LARGE SCALE GENOMIC DNA]</scope>
    <source>
        <strain evidence="7 8">WA</strain>
    </source>
</reference>
<comment type="caution">
    <text evidence="7">The sequence shown here is derived from an EMBL/GenBank/DDBJ whole genome shotgun (WGS) entry which is preliminary data.</text>
</comment>
<evidence type="ECO:0000256" key="2">
    <source>
        <dbReference type="ARBA" id="ARBA00022448"/>
    </source>
</evidence>
<organism evidence="7 8">
    <name type="scientific">Theileria equi strain WA</name>
    <dbReference type="NCBI Taxonomy" id="1537102"/>
    <lineage>
        <taxon>Eukaryota</taxon>
        <taxon>Sar</taxon>
        <taxon>Alveolata</taxon>
        <taxon>Apicomplexa</taxon>
        <taxon>Aconoidasida</taxon>
        <taxon>Piroplasmida</taxon>
        <taxon>Theileriidae</taxon>
        <taxon>Theileria</taxon>
    </lineage>
</organism>
<evidence type="ECO:0000259" key="6">
    <source>
        <dbReference type="PROSITE" id="PS51072"/>
    </source>
</evidence>
<evidence type="ECO:0000313" key="7">
    <source>
        <dbReference type="EMBL" id="EKX73698.1"/>
    </source>
</evidence>
<dbReference type="GeneID" id="15806621"/>
<dbReference type="EMBL" id="ACOU01000002">
    <property type="protein sequence ID" value="EKX73698.1"/>
    <property type="molecule type" value="Genomic_DNA"/>
</dbReference>
<dbReference type="KEGG" id="beq:BEWA_037340"/>
<dbReference type="GO" id="GO:0016192">
    <property type="term" value="P:vesicle-mediated transport"/>
    <property type="evidence" value="ECO:0007669"/>
    <property type="project" value="InterPro"/>
</dbReference>
<dbReference type="InterPro" id="IPR050431">
    <property type="entry name" value="Adaptor_comp_med_subunit"/>
</dbReference>
<dbReference type="GO" id="GO:0006886">
    <property type="term" value="P:intracellular protein transport"/>
    <property type="evidence" value="ECO:0007669"/>
    <property type="project" value="UniProtKB-UniRule"/>
</dbReference>
<dbReference type="Proteomes" id="UP000031512">
    <property type="component" value="Unassembled WGS sequence"/>
</dbReference>
<dbReference type="SUPFAM" id="SSF49447">
    <property type="entry name" value="Second domain of Mu2 adaptin subunit (ap50) of ap2 adaptor"/>
    <property type="match status" value="1"/>
</dbReference>
<dbReference type="AlphaFoldDB" id="L1LEU3"/>
<keyword evidence="3 5" id="KW-0653">Protein transport</keyword>
<dbReference type="GO" id="GO:0012505">
    <property type="term" value="C:endomembrane system"/>
    <property type="evidence" value="ECO:0007669"/>
    <property type="project" value="UniProtKB-SubCell"/>
</dbReference>
<evidence type="ECO:0000313" key="8">
    <source>
        <dbReference type="Proteomes" id="UP000031512"/>
    </source>
</evidence>
<dbReference type="RefSeq" id="XP_004833150.1">
    <property type="nucleotide sequence ID" value="XM_004833093.1"/>
</dbReference>